<keyword evidence="4 6" id="KW-1133">Transmembrane helix</keyword>
<comment type="caution">
    <text evidence="7">The sequence shown here is derived from an EMBL/GenBank/DDBJ whole genome shotgun (WGS) entry which is preliminary data.</text>
</comment>
<evidence type="ECO:0000256" key="5">
    <source>
        <dbReference type="ARBA" id="ARBA00023136"/>
    </source>
</evidence>
<dbReference type="OrthoDB" id="8904098at2759"/>
<organism evidence="7 8">
    <name type="scientific">Gossypium anomalum</name>
    <dbReference type="NCBI Taxonomy" id="47600"/>
    <lineage>
        <taxon>Eukaryota</taxon>
        <taxon>Viridiplantae</taxon>
        <taxon>Streptophyta</taxon>
        <taxon>Embryophyta</taxon>
        <taxon>Tracheophyta</taxon>
        <taxon>Spermatophyta</taxon>
        <taxon>Magnoliopsida</taxon>
        <taxon>eudicotyledons</taxon>
        <taxon>Gunneridae</taxon>
        <taxon>Pentapetalae</taxon>
        <taxon>rosids</taxon>
        <taxon>malvids</taxon>
        <taxon>Malvales</taxon>
        <taxon>Malvaceae</taxon>
        <taxon>Malvoideae</taxon>
        <taxon>Gossypium</taxon>
    </lineage>
</organism>
<evidence type="ECO:0000256" key="2">
    <source>
        <dbReference type="ARBA" id="ARBA00005982"/>
    </source>
</evidence>
<dbReference type="Gene3D" id="1.20.1250.20">
    <property type="entry name" value="MFS general substrate transporter like domains"/>
    <property type="match status" value="1"/>
</dbReference>
<name>A0A8J6D2Z9_9ROSI</name>
<dbReference type="GO" id="GO:0016020">
    <property type="term" value="C:membrane"/>
    <property type="evidence" value="ECO:0007669"/>
    <property type="project" value="UniProtKB-SubCell"/>
</dbReference>
<dbReference type="Pfam" id="PF00854">
    <property type="entry name" value="PTR2"/>
    <property type="match status" value="1"/>
</dbReference>
<gene>
    <name evidence="7" type="ORF">CXB51_014981</name>
</gene>
<evidence type="ECO:0000256" key="1">
    <source>
        <dbReference type="ARBA" id="ARBA00004141"/>
    </source>
</evidence>
<evidence type="ECO:0000256" key="3">
    <source>
        <dbReference type="ARBA" id="ARBA00022692"/>
    </source>
</evidence>
<dbReference type="GO" id="GO:0022857">
    <property type="term" value="F:transmembrane transporter activity"/>
    <property type="evidence" value="ECO:0007669"/>
    <property type="project" value="InterPro"/>
</dbReference>
<sequence>MEENQRQLVSDAIEYKGNPADRTASGGVELFERLSTMAIMVNLVTYLVGTMHLSSAISSNISINFGGTSYMLCLLGGILADTFLTRYQTIAIFAVVNAMGTCLLAVSTGLPKLRPPPCNPTRSNECVKANSLQMDVYTFSLYLYGIGLGGIKSSVSGFGTDQFDKNDEKEKLQMATFFNVFYLIINIGTLLAITVLVYIQDKVGRSWGYGICSDFMLLAAFVFERNVEFPSYIIHLYEDTAQELRLSHTNKLRCLDKATIITSKDNRTSEVSLTPNPWGLCSVTMVEEVKMLIGLLPIWATTIMFWTVYAQMVSFSAQQALTIERSIGNFEILAISFNVFMIGSIMLSLAIHGHLIMPLFRKTRYSHSTDDLLIVNMFAFIEDWSACSTKMLAKHIEPCRSSRTKCSCCHLVHLDSFCSFWLL</sequence>
<dbReference type="SUPFAM" id="SSF103473">
    <property type="entry name" value="MFS general substrate transporter"/>
    <property type="match status" value="1"/>
</dbReference>
<evidence type="ECO:0000313" key="7">
    <source>
        <dbReference type="EMBL" id="KAG8491645.1"/>
    </source>
</evidence>
<dbReference type="InterPro" id="IPR000109">
    <property type="entry name" value="POT_fam"/>
</dbReference>
<proteinExistence type="inferred from homology"/>
<keyword evidence="8" id="KW-1185">Reference proteome</keyword>
<dbReference type="PANTHER" id="PTHR11654">
    <property type="entry name" value="OLIGOPEPTIDE TRANSPORTER-RELATED"/>
    <property type="match status" value="1"/>
</dbReference>
<evidence type="ECO:0000313" key="8">
    <source>
        <dbReference type="Proteomes" id="UP000701853"/>
    </source>
</evidence>
<dbReference type="EMBL" id="JAHUZN010000006">
    <property type="protein sequence ID" value="KAG8491645.1"/>
    <property type="molecule type" value="Genomic_DNA"/>
</dbReference>
<feature type="transmembrane region" description="Helical" evidence="6">
    <location>
        <begin position="61"/>
        <end position="80"/>
    </location>
</feature>
<protein>
    <submittedName>
        <fullName evidence="7">Uncharacterized protein</fullName>
    </submittedName>
</protein>
<reference evidence="7 8" key="1">
    <citation type="journal article" date="2021" name="bioRxiv">
        <title>The Gossypium anomalum genome as a resource for cotton improvement and evolutionary analysis of hybrid incompatibility.</title>
        <authorList>
            <person name="Grover C.E."/>
            <person name="Yuan D."/>
            <person name="Arick M.A."/>
            <person name="Miller E.R."/>
            <person name="Hu G."/>
            <person name="Peterson D.G."/>
            <person name="Wendel J.F."/>
            <person name="Udall J.A."/>
        </authorList>
    </citation>
    <scope>NUCLEOTIDE SEQUENCE [LARGE SCALE GENOMIC DNA]</scope>
    <source>
        <strain evidence="7">JFW-Udall</strain>
        <tissue evidence="7">Leaf</tissue>
    </source>
</reference>
<evidence type="ECO:0000256" key="6">
    <source>
        <dbReference type="SAM" id="Phobius"/>
    </source>
</evidence>
<accession>A0A8J6D2Z9</accession>
<keyword evidence="3 6" id="KW-0812">Transmembrane</keyword>
<comment type="subcellular location">
    <subcellularLocation>
        <location evidence="1">Membrane</location>
        <topology evidence="1">Multi-pass membrane protein</topology>
    </subcellularLocation>
</comment>
<keyword evidence="5 6" id="KW-0472">Membrane</keyword>
<feature type="transmembrane region" description="Helical" evidence="6">
    <location>
        <begin position="332"/>
        <end position="356"/>
    </location>
</feature>
<dbReference type="AlphaFoldDB" id="A0A8J6D2Z9"/>
<evidence type="ECO:0000256" key="4">
    <source>
        <dbReference type="ARBA" id="ARBA00022989"/>
    </source>
</evidence>
<dbReference type="Proteomes" id="UP000701853">
    <property type="component" value="Chromosome 6"/>
</dbReference>
<feature type="transmembrane region" description="Helical" evidence="6">
    <location>
        <begin position="292"/>
        <end position="312"/>
    </location>
</feature>
<comment type="similarity">
    <text evidence="2">Belongs to the major facilitator superfamily. Proton-dependent oligopeptide transporter (POT/PTR) (TC 2.A.17) family.</text>
</comment>
<feature type="transmembrane region" description="Helical" evidence="6">
    <location>
        <begin position="86"/>
        <end position="106"/>
    </location>
</feature>
<feature type="transmembrane region" description="Helical" evidence="6">
    <location>
        <begin position="30"/>
        <end position="49"/>
    </location>
</feature>
<dbReference type="InterPro" id="IPR036259">
    <property type="entry name" value="MFS_trans_sf"/>
</dbReference>
<feature type="transmembrane region" description="Helical" evidence="6">
    <location>
        <begin position="180"/>
        <end position="200"/>
    </location>
</feature>